<evidence type="ECO:0000313" key="3">
    <source>
        <dbReference type="EMBL" id="SDO40090.1"/>
    </source>
</evidence>
<dbReference type="SUPFAM" id="SSF81301">
    <property type="entry name" value="Nucleotidyltransferase"/>
    <property type="match status" value="1"/>
</dbReference>
<dbReference type="Proteomes" id="UP000199073">
    <property type="component" value="Unassembled WGS sequence"/>
</dbReference>
<keyword evidence="2" id="KW-0810">Translation regulation</keyword>
<proteinExistence type="inferred from homology"/>
<sequence>MKQIKKEYRDKSGHDLAQICARAALDTKAEDLVILDVRGLTTFTEYFVIMNGKSTRHVQALAEAIEGQLRSKRINASKAEGLNEGMWILLDFDDVVVHIFYHEQRRFYDLEGLWSDAKKLDVEK</sequence>
<dbReference type="AlphaFoldDB" id="A0A1H0J971"/>
<organism evidence="3 4">
    <name type="scientific">Desulforhopalus singaporensis</name>
    <dbReference type="NCBI Taxonomy" id="91360"/>
    <lineage>
        <taxon>Bacteria</taxon>
        <taxon>Pseudomonadati</taxon>
        <taxon>Thermodesulfobacteriota</taxon>
        <taxon>Desulfobulbia</taxon>
        <taxon>Desulfobulbales</taxon>
        <taxon>Desulfocapsaceae</taxon>
        <taxon>Desulforhopalus</taxon>
    </lineage>
</organism>
<evidence type="ECO:0000313" key="4">
    <source>
        <dbReference type="Proteomes" id="UP000199073"/>
    </source>
</evidence>
<gene>
    <name evidence="2" type="primary">rsfS</name>
    <name evidence="3" type="ORF">SAMN05660330_00192</name>
</gene>
<keyword evidence="4" id="KW-1185">Reference proteome</keyword>
<comment type="function">
    <text evidence="2">Functions as a ribosomal silencing factor. Interacts with ribosomal protein uL14 (rplN), blocking formation of intersubunit bridge B8. Prevents association of the 30S and 50S ribosomal subunits and the formation of functional ribosomes, thus repressing translation.</text>
</comment>
<dbReference type="InterPro" id="IPR004394">
    <property type="entry name" value="Iojap/RsfS/C7orf30"/>
</dbReference>
<evidence type="ECO:0000256" key="1">
    <source>
        <dbReference type="ARBA" id="ARBA00010574"/>
    </source>
</evidence>
<dbReference type="GO" id="GO:0005737">
    <property type="term" value="C:cytoplasm"/>
    <property type="evidence" value="ECO:0007669"/>
    <property type="project" value="UniProtKB-SubCell"/>
</dbReference>
<dbReference type="InterPro" id="IPR043519">
    <property type="entry name" value="NT_sf"/>
</dbReference>
<dbReference type="EMBL" id="FNJI01000001">
    <property type="protein sequence ID" value="SDO40090.1"/>
    <property type="molecule type" value="Genomic_DNA"/>
</dbReference>
<dbReference type="PANTHER" id="PTHR21043:SF0">
    <property type="entry name" value="MITOCHONDRIAL ASSEMBLY OF RIBOSOMAL LARGE SUBUNIT PROTEIN 1"/>
    <property type="match status" value="1"/>
</dbReference>
<dbReference type="NCBIfam" id="TIGR00090">
    <property type="entry name" value="rsfS_iojap_ybeB"/>
    <property type="match status" value="1"/>
</dbReference>
<keyword evidence="2" id="KW-0678">Repressor</keyword>
<protein>
    <recommendedName>
        <fullName evidence="2">Ribosomal silencing factor RsfS</fullName>
    </recommendedName>
</protein>
<dbReference type="OrthoDB" id="9793681at2"/>
<dbReference type="Gene3D" id="3.30.460.10">
    <property type="entry name" value="Beta Polymerase, domain 2"/>
    <property type="match status" value="1"/>
</dbReference>
<evidence type="ECO:0000256" key="2">
    <source>
        <dbReference type="HAMAP-Rule" id="MF_01477"/>
    </source>
</evidence>
<dbReference type="PANTHER" id="PTHR21043">
    <property type="entry name" value="IOJAP SUPERFAMILY ORTHOLOG"/>
    <property type="match status" value="1"/>
</dbReference>
<comment type="subunit">
    <text evidence="2">Interacts with ribosomal protein uL14 (rplN).</text>
</comment>
<dbReference type="RefSeq" id="WP_092218838.1">
    <property type="nucleotide sequence ID" value="NZ_FNJI01000001.1"/>
</dbReference>
<dbReference type="GO" id="GO:0043023">
    <property type="term" value="F:ribosomal large subunit binding"/>
    <property type="evidence" value="ECO:0007669"/>
    <property type="project" value="TreeGrafter"/>
</dbReference>
<name>A0A1H0J971_9BACT</name>
<comment type="similarity">
    <text evidence="1 2">Belongs to the Iojap/RsfS family.</text>
</comment>
<keyword evidence="2" id="KW-0963">Cytoplasm</keyword>
<comment type="subcellular location">
    <subcellularLocation>
        <location evidence="2">Cytoplasm</location>
    </subcellularLocation>
</comment>
<dbReference type="STRING" id="91360.SAMN05660330_00192"/>
<accession>A0A1H0J971</accession>
<reference evidence="3 4" key="1">
    <citation type="submission" date="2016-10" db="EMBL/GenBank/DDBJ databases">
        <authorList>
            <person name="de Groot N.N."/>
        </authorList>
    </citation>
    <scope>NUCLEOTIDE SEQUENCE [LARGE SCALE GENOMIC DNA]</scope>
    <source>
        <strain evidence="3 4">DSM 12130</strain>
    </source>
</reference>
<dbReference type="GO" id="GO:0042256">
    <property type="term" value="P:cytosolic ribosome assembly"/>
    <property type="evidence" value="ECO:0007669"/>
    <property type="project" value="UniProtKB-UniRule"/>
</dbReference>
<dbReference type="GO" id="GO:0090071">
    <property type="term" value="P:negative regulation of ribosome biogenesis"/>
    <property type="evidence" value="ECO:0007669"/>
    <property type="project" value="UniProtKB-UniRule"/>
</dbReference>
<dbReference type="HAMAP" id="MF_01477">
    <property type="entry name" value="Iojap_RsfS"/>
    <property type="match status" value="1"/>
</dbReference>
<dbReference type="Pfam" id="PF02410">
    <property type="entry name" value="RsfS"/>
    <property type="match status" value="1"/>
</dbReference>
<dbReference type="GO" id="GO:0017148">
    <property type="term" value="P:negative regulation of translation"/>
    <property type="evidence" value="ECO:0007669"/>
    <property type="project" value="UniProtKB-UniRule"/>
</dbReference>